<feature type="binding site" evidence="11">
    <location>
        <begin position="145"/>
        <end position="147"/>
    </location>
    <ligand>
        <name>(6S)-5,6,7,8-tetrahydrofolate</name>
        <dbReference type="ChEBI" id="CHEBI:57453"/>
    </ligand>
</feature>
<dbReference type="PANTHER" id="PTHR11680:SF35">
    <property type="entry name" value="SERINE HYDROXYMETHYLTRANSFERASE 1"/>
    <property type="match status" value="1"/>
</dbReference>
<dbReference type="Proteomes" id="UP000187404">
    <property type="component" value="Unassembled WGS sequence"/>
</dbReference>
<dbReference type="Pfam" id="PF00464">
    <property type="entry name" value="SHMT"/>
    <property type="match status" value="1"/>
</dbReference>
<comment type="pathway">
    <text evidence="11">One-carbon metabolism; tetrahydrofolate interconversion.</text>
</comment>
<keyword evidence="14" id="KW-0489">Methyltransferase</keyword>
<evidence type="ECO:0000256" key="1">
    <source>
        <dbReference type="ARBA" id="ARBA00001933"/>
    </source>
</evidence>
<dbReference type="UniPathway" id="UPA00193"/>
<dbReference type="InterPro" id="IPR019798">
    <property type="entry name" value="Ser_HO-MeTrfase_PLP_BS"/>
</dbReference>
<feature type="modified residue" description="N6-(pyridoxal phosphate)lysine" evidence="11 12">
    <location>
        <position position="249"/>
    </location>
</feature>
<feature type="domain" description="Serine hydroxymethyltransferase-like" evidence="13">
    <location>
        <begin position="21"/>
        <end position="401"/>
    </location>
</feature>
<dbReference type="InterPro" id="IPR015424">
    <property type="entry name" value="PyrdxlP-dep_Trfase"/>
</dbReference>
<dbReference type="PANTHER" id="PTHR11680">
    <property type="entry name" value="SERINE HYDROXYMETHYLTRANSFERASE"/>
    <property type="match status" value="1"/>
</dbReference>
<dbReference type="InterPro" id="IPR015421">
    <property type="entry name" value="PyrdxlP-dep_Trfase_major"/>
</dbReference>
<feature type="binding site" evidence="11">
    <location>
        <position position="141"/>
    </location>
    <ligand>
        <name>(6S)-5,6,7,8-tetrahydrofolate</name>
        <dbReference type="ChEBI" id="CHEBI:57453"/>
    </ligand>
</feature>
<comment type="function">
    <text evidence="10">Catalyzes the reversible interconversion of serine and glycine with tetrahydrofolate (THF) serving as the one-carbon carrier. This reaction serves as the major source of one-carbon groups required for the biosynthesis of purines, thymidylate, methionine, and other important biomolecules. Also exhibits THF-independent aldolase activity toward beta-hydroxyamino acids, producing glycine and aldehydes, via a retro-aldol mechanism. Thus, is able to catalyze the cleavage of L-allo-threonine.</text>
</comment>
<protein>
    <recommendedName>
        <fullName evidence="11">Serine hydroxymethyltransferase</fullName>
        <shortName evidence="11">SHMT</shortName>
        <shortName evidence="11">Serine methylase</shortName>
        <ecNumber evidence="11">2.1.2.1</ecNumber>
    </recommendedName>
</protein>
<dbReference type="UniPathway" id="UPA00288">
    <property type="reaction ID" value="UER01023"/>
</dbReference>
<comment type="similarity">
    <text evidence="3 11">Belongs to the SHMT family.</text>
</comment>
<comment type="pathway">
    <text evidence="11">Amino-acid biosynthesis; glycine biosynthesis; glycine from L-serine: step 1/1.</text>
</comment>
<dbReference type="GO" id="GO:0008168">
    <property type="term" value="F:methyltransferase activity"/>
    <property type="evidence" value="ECO:0007669"/>
    <property type="project" value="UniProtKB-KW"/>
</dbReference>
<accession>A0A1Q9JEK8</accession>
<dbReference type="InterPro" id="IPR049943">
    <property type="entry name" value="Ser_HO-MeTrfase-like"/>
</dbReference>
<evidence type="ECO:0000256" key="11">
    <source>
        <dbReference type="HAMAP-Rule" id="MF_00051"/>
    </source>
</evidence>
<keyword evidence="8 11" id="KW-0808">Transferase</keyword>
<evidence type="ECO:0000256" key="6">
    <source>
        <dbReference type="ARBA" id="ARBA00022563"/>
    </source>
</evidence>
<dbReference type="PIRSF" id="PIRSF000412">
    <property type="entry name" value="SHMT"/>
    <property type="match status" value="1"/>
</dbReference>
<dbReference type="OrthoDB" id="9803846at2"/>
<dbReference type="EMBL" id="MJIE01000001">
    <property type="protein sequence ID" value="OLR54645.1"/>
    <property type="molecule type" value="Genomic_DNA"/>
</dbReference>
<dbReference type="InterPro" id="IPR015422">
    <property type="entry name" value="PyrdxlP-dep_Trfase_small"/>
</dbReference>
<keyword evidence="9 11" id="KW-0663">Pyridoxal phosphate</keyword>
<dbReference type="GO" id="GO:0030170">
    <property type="term" value="F:pyridoxal phosphate binding"/>
    <property type="evidence" value="ECO:0007669"/>
    <property type="project" value="UniProtKB-UniRule"/>
</dbReference>
<comment type="caution">
    <text evidence="11">Lacks conserved residue(s) required for the propagation of feature annotation.</text>
</comment>
<dbReference type="GO" id="GO:0019264">
    <property type="term" value="P:glycine biosynthetic process from serine"/>
    <property type="evidence" value="ECO:0007669"/>
    <property type="project" value="UniProtKB-UniRule"/>
</dbReference>
<evidence type="ECO:0000256" key="8">
    <source>
        <dbReference type="ARBA" id="ARBA00022679"/>
    </source>
</evidence>
<comment type="subunit">
    <text evidence="4 11">Homodimer.</text>
</comment>
<dbReference type="PROSITE" id="PS00096">
    <property type="entry name" value="SHMT"/>
    <property type="match status" value="1"/>
</dbReference>
<dbReference type="EC" id="2.1.2.1" evidence="11"/>
<keyword evidence="7 11" id="KW-0028">Amino-acid biosynthesis</keyword>
<dbReference type="GO" id="GO:0004372">
    <property type="term" value="F:glycine hydroxymethyltransferase activity"/>
    <property type="evidence" value="ECO:0007669"/>
    <property type="project" value="UniProtKB-UniRule"/>
</dbReference>
<dbReference type="SUPFAM" id="SSF53383">
    <property type="entry name" value="PLP-dependent transferases"/>
    <property type="match status" value="1"/>
</dbReference>
<keyword evidence="15" id="KW-1185">Reference proteome</keyword>
<dbReference type="RefSeq" id="WP_075711665.1">
    <property type="nucleotide sequence ID" value="NZ_MJIE01000001.1"/>
</dbReference>
<dbReference type="Gene3D" id="3.90.1150.10">
    <property type="entry name" value="Aspartate Aminotransferase, domain 1"/>
    <property type="match status" value="1"/>
</dbReference>
<evidence type="ECO:0000259" key="13">
    <source>
        <dbReference type="Pfam" id="PF00464"/>
    </source>
</evidence>
<evidence type="ECO:0000256" key="5">
    <source>
        <dbReference type="ARBA" id="ARBA00022490"/>
    </source>
</evidence>
<feature type="site" description="Plays an important role in substrate specificity" evidence="11">
    <location>
        <position position="248"/>
    </location>
</feature>
<evidence type="ECO:0000313" key="14">
    <source>
        <dbReference type="EMBL" id="OLR54645.1"/>
    </source>
</evidence>
<keyword evidence="6 11" id="KW-0554">One-carbon metabolism</keyword>
<evidence type="ECO:0000256" key="12">
    <source>
        <dbReference type="PIRSR" id="PIRSR000412-50"/>
    </source>
</evidence>
<dbReference type="GO" id="GO:0005829">
    <property type="term" value="C:cytosol"/>
    <property type="evidence" value="ECO:0007669"/>
    <property type="project" value="TreeGrafter"/>
</dbReference>
<dbReference type="HAMAP" id="MF_00051">
    <property type="entry name" value="SHMT"/>
    <property type="match status" value="1"/>
</dbReference>
<sequence>MFNRDGKDDNNYNVENYEFIKKYSPTVGSLIEKEYNRQKNNIELIASENYCSEAVLAACGSCLSWKYAEGYPYVRTSGNKGRYYGGTEFVDELEEYCCNKWREVFHTDYHVNVQPHSGSQANFAGYKALISPGDTILSLSLDNGGHLTHGSSVNFSGKLYNVIFYDVDDKGYIDMEDVRKKALEYKPQLIMTGASAYSRIIDFKAFADIAKEVGCYFMVDMAHIAGLVAAGEHLSPFGYADIVTTTTHKTLRGPRGGLVFGKPEFAKKIDSAVFPYAQGGPLEHIIAGKAVCAEEALKPEFKEYAHQVVLNCAALCDEFIKLGYKVVTGGTDNHVFLLDLSEFPFSGRDLQERCDENGITLNKNAIPNDQRSPMQTSGVRIGTAPMTTRGYKEDDFREVARRIDKIVKELAKEKEAEAK</sequence>
<evidence type="ECO:0000256" key="2">
    <source>
        <dbReference type="ARBA" id="ARBA00004496"/>
    </source>
</evidence>
<gene>
    <name evidence="11 14" type="primary">glyA</name>
    <name evidence="14" type="ORF">BHK98_00185</name>
</gene>
<dbReference type="InterPro" id="IPR039429">
    <property type="entry name" value="SHMT-like_dom"/>
</dbReference>
<comment type="catalytic activity">
    <reaction evidence="11">
        <text>(6R)-5,10-methylene-5,6,7,8-tetrahydrofolate + glycine + H2O = (6S)-5,6,7,8-tetrahydrofolate + L-serine</text>
        <dbReference type="Rhea" id="RHEA:15481"/>
        <dbReference type="ChEBI" id="CHEBI:15377"/>
        <dbReference type="ChEBI" id="CHEBI:15636"/>
        <dbReference type="ChEBI" id="CHEBI:33384"/>
        <dbReference type="ChEBI" id="CHEBI:57305"/>
        <dbReference type="ChEBI" id="CHEBI:57453"/>
        <dbReference type="EC" id="2.1.2.1"/>
    </reaction>
</comment>
<evidence type="ECO:0000256" key="3">
    <source>
        <dbReference type="ARBA" id="ARBA00006376"/>
    </source>
</evidence>
<name>A0A1Q9JEK8_9FIRM</name>
<dbReference type="CDD" id="cd00378">
    <property type="entry name" value="SHMT"/>
    <property type="match status" value="1"/>
</dbReference>
<dbReference type="GO" id="GO:0032259">
    <property type="term" value="P:methylation"/>
    <property type="evidence" value="ECO:0007669"/>
    <property type="project" value="UniProtKB-KW"/>
</dbReference>
<evidence type="ECO:0000313" key="15">
    <source>
        <dbReference type="Proteomes" id="UP000187404"/>
    </source>
</evidence>
<dbReference type="NCBIfam" id="NF000586">
    <property type="entry name" value="PRK00011.1"/>
    <property type="match status" value="1"/>
</dbReference>
<organism evidence="14 15">
    <name type="scientific">Hornefia porci</name>
    <dbReference type="NCBI Taxonomy" id="2652292"/>
    <lineage>
        <taxon>Bacteria</taxon>
        <taxon>Bacillati</taxon>
        <taxon>Bacillota</taxon>
        <taxon>Clostridia</taxon>
        <taxon>Peptostreptococcales</taxon>
        <taxon>Anaerovoracaceae</taxon>
        <taxon>Hornefia</taxon>
    </lineage>
</organism>
<comment type="subcellular location">
    <subcellularLocation>
        <location evidence="2 11">Cytoplasm</location>
    </subcellularLocation>
</comment>
<evidence type="ECO:0000256" key="10">
    <source>
        <dbReference type="ARBA" id="ARBA00054606"/>
    </source>
</evidence>
<evidence type="ECO:0000256" key="7">
    <source>
        <dbReference type="ARBA" id="ARBA00022605"/>
    </source>
</evidence>
<dbReference type="STRING" id="1261640.BHK98_00185"/>
<proteinExistence type="inferred from homology"/>
<reference evidence="14 15" key="1">
    <citation type="journal article" date="2016" name="Appl. Environ. Microbiol.">
        <title>Function and Phylogeny of Bacterial Butyryl Coenzyme A:Acetate Transferases and Their Diversity in the Proximal Colon of Swine.</title>
        <authorList>
            <person name="Trachsel J."/>
            <person name="Bayles D.O."/>
            <person name="Looft T."/>
            <person name="Levine U.Y."/>
            <person name="Allen H.K."/>
        </authorList>
    </citation>
    <scope>NUCLEOTIDE SEQUENCE [LARGE SCALE GENOMIC DNA]</scope>
    <source>
        <strain evidence="14 15">68-3-10</strain>
    </source>
</reference>
<comment type="cofactor">
    <cofactor evidence="1 11 12">
        <name>pyridoxal 5'-phosphate</name>
        <dbReference type="ChEBI" id="CHEBI:597326"/>
    </cofactor>
</comment>
<dbReference type="InterPro" id="IPR001085">
    <property type="entry name" value="Ser_HO-MeTrfase"/>
</dbReference>
<dbReference type="AlphaFoldDB" id="A0A1Q9JEK8"/>
<evidence type="ECO:0000256" key="4">
    <source>
        <dbReference type="ARBA" id="ARBA00011738"/>
    </source>
</evidence>
<dbReference type="FunFam" id="3.40.640.10:FF:000001">
    <property type="entry name" value="Serine hydroxymethyltransferase"/>
    <property type="match status" value="1"/>
</dbReference>
<evidence type="ECO:0000256" key="9">
    <source>
        <dbReference type="ARBA" id="ARBA00022898"/>
    </source>
</evidence>
<keyword evidence="5 11" id="KW-0963">Cytoplasm</keyword>
<dbReference type="GO" id="GO:0035999">
    <property type="term" value="P:tetrahydrofolate interconversion"/>
    <property type="evidence" value="ECO:0007669"/>
    <property type="project" value="UniProtKB-UniRule"/>
</dbReference>
<dbReference type="Gene3D" id="3.40.640.10">
    <property type="entry name" value="Type I PLP-dependent aspartate aminotransferase-like (Major domain)"/>
    <property type="match status" value="1"/>
</dbReference>
<comment type="caution">
    <text evidence="14">The sequence shown here is derived from an EMBL/GenBank/DDBJ whole genome shotgun (WGS) entry which is preliminary data.</text>
</comment>